<dbReference type="Proteomes" id="UP000290408">
    <property type="component" value="Chromosome"/>
</dbReference>
<feature type="compositionally biased region" description="Acidic residues" evidence="1">
    <location>
        <begin position="91"/>
        <end position="101"/>
    </location>
</feature>
<reference evidence="2 3" key="1">
    <citation type="submission" date="2019-02" db="EMBL/GenBank/DDBJ databases">
        <title>Genomic data mining of an Antarctic deep-sea actinobacterium, Janibacterlimosus P3-3-X1.</title>
        <authorList>
            <person name="Liao L."/>
            <person name="Chen B."/>
        </authorList>
    </citation>
    <scope>NUCLEOTIDE SEQUENCE [LARGE SCALE GENOMIC DNA]</scope>
    <source>
        <strain evidence="2 3">P3-3-X1</strain>
    </source>
</reference>
<evidence type="ECO:0008006" key="4">
    <source>
        <dbReference type="Google" id="ProtNLM"/>
    </source>
</evidence>
<accession>A0A4P6MXB4</accession>
<feature type="region of interest" description="Disordered" evidence="1">
    <location>
        <begin position="87"/>
        <end position="110"/>
    </location>
</feature>
<evidence type="ECO:0000313" key="2">
    <source>
        <dbReference type="EMBL" id="QBF47732.1"/>
    </source>
</evidence>
<proteinExistence type="predicted"/>
<dbReference type="Pfam" id="PF14013">
    <property type="entry name" value="MT0933_antitox"/>
    <property type="match status" value="1"/>
</dbReference>
<keyword evidence="3" id="KW-1185">Reference proteome</keyword>
<dbReference type="RefSeq" id="WP_130630906.1">
    <property type="nucleotide sequence ID" value="NZ_CP036164.1"/>
</dbReference>
<gene>
    <name evidence="2" type="ORF">EXU32_16675</name>
</gene>
<protein>
    <recommendedName>
        <fullName evidence="4">Antitoxin</fullName>
    </recommendedName>
</protein>
<dbReference type="AlphaFoldDB" id="A0A4P6MXB4"/>
<sequence length="110" mass="10942">MTDDKRDARKAIEDLELDKHLAAAGAAAAKFAQQAVGAAGSFAAEHRDQAHGLLDKAEGEVDRVTGGKATGLLGKVRSGLAAGVDVVADQAPDDGAADDDPPAGPPSSGV</sequence>
<dbReference type="EMBL" id="CP036164">
    <property type="protein sequence ID" value="QBF47732.1"/>
    <property type="molecule type" value="Genomic_DNA"/>
</dbReference>
<organism evidence="2 3">
    <name type="scientific">Janibacter limosus</name>
    <dbReference type="NCBI Taxonomy" id="53458"/>
    <lineage>
        <taxon>Bacteria</taxon>
        <taxon>Bacillati</taxon>
        <taxon>Actinomycetota</taxon>
        <taxon>Actinomycetes</taxon>
        <taxon>Micrococcales</taxon>
        <taxon>Intrasporangiaceae</taxon>
        <taxon>Janibacter</taxon>
    </lineage>
</organism>
<dbReference type="OrthoDB" id="4871481at2"/>
<name>A0A4P6MXB4_9MICO</name>
<dbReference type="KEGG" id="jli:EXU32_16675"/>
<evidence type="ECO:0000256" key="1">
    <source>
        <dbReference type="SAM" id="MobiDB-lite"/>
    </source>
</evidence>
<dbReference type="InterPro" id="IPR028037">
    <property type="entry name" value="Antitoxin_Rv0909/MT0933"/>
</dbReference>
<evidence type="ECO:0000313" key="3">
    <source>
        <dbReference type="Proteomes" id="UP000290408"/>
    </source>
</evidence>